<keyword evidence="3" id="KW-1185">Reference proteome</keyword>
<reference evidence="2" key="2">
    <citation type="submission" date="2019-10" db="EMBL/GenBank/DDBJ databases">
        <title>Conservation and host-specific expression of non-tandemly repeated heterogenous ribosome RNA gene in arbuscular mycorrhizal fungi.</title>
        <authorList>
            <person name="Maeda T."/>
            <person name="Kobayashi Y."/>
            <person name="Nakagawa T."/>
            <person name="Ezawa T."/>
            <person name="Yamaguchi K."/>
            <person name="Bino T."/>
            <person name="Nishimoto Y."/>
            <person name="Shigenobu S."/>
            <person name="Kawaguchi M."/>
        </authorList>
    </citation>
    <scope>NUCLEOTIDE SEQUENCE</scope>
    <source>
        <strain evidence="2">HR1</strain>
    </source>
</reference>
<dbReference type="EMBL" id="BLAL01000090">
    <property type="protein sequence ID" value="GES85261.1"/>
    <property type="molecule type" value="Genomic_DNA"/>
</dbReference>
<dbReference type="AlphaFoldDB" id="A0A2Z6QSY2"/>
<dbReference type="Proteomes" id="UP000615446">
    <property type="component" value="Unassembled WGS sequence"/>
</dbReference>
<comment type="caution">
    <text evidence="1">The sequence shown here is derived from an EMBL/GenBank/DDBJ whole genome shotgun (WGS) entry which is preliminary data.</text>
</comment>
<protein>
    <submittedName>
        <fullName evidence="1">Uncharacterized protein</fullName>
    </submittedName>
</protein>
<dbReference type="EMBL" id="BEXD01001313">
    <property type="protein sequence ID" value="GBB93483.1"/>
    <property type="molecule type" value="Genomic_DNA"/>
</dbReference>
<name>A0A2Z6QSY2_9GLOM</name>
<proteinExistence type="predicted"/>
<evidence type="ECO:0000313" key="3">
    <source>
        <dbReference type="Proteomes" id="UP000247702"/>
    </source>
</evidence>
<accession>A0A2Z6QSY2</accession>
<organism evidence="1 3">
    <name type="scientific">Rhizophagus clarus</name>
    <dbReference type="NCBI Taxonomy" id="94130"/>
    <lineage>
        <taxon>Eukaryota</taxon>
        <taxon>Fungi</taxon>
        <taxon>Fungi incertae sedis</taxon>
        <taxon>Mucoromycota</taxon>
        <taxon>Glomeromycotina</taxon>
        <taxon>Glomeromycetes</taxon>
        <taxon>Glomerales</taxon>
        <taxon>Glomeraceae</taxon>
        <taxon>Rhizophagus</taxon>
    </lineage>
</organism>
<gene>
    <name evidence="2" type="ORF">RCL2_001234700</name>
    <name evidence="1" type="ORF">RclHR1_02180025</name>
</gene>
<evidence type="ECO:0000313" key="1">
    <source>
        <dbReference type="EMBL" id="GBB93483.1"/>
    </source>
</evidence>
<reference evidence="1 3" key="1">
    <citation type="submission" date="2017-11" db="EMBL/GenBank/DDBJ databases">
        <title>The genome of Rhizophagus clarus HR1 reveals common genetic basis of auxotrophy among arbuscular mycorrhizal fungi.</title>
        <authorList>
            <person name="Kobayashi Y."/>
        </authorList>
    </citation>
    <scope>NUCLEOTIDE SEQUENCE [LARGE SCALE GENOMIC DNA]</scope>
    <source>
        <strain evidence="1 3">HR1</strain>
    </source>
</reference>
<evidence type="ECO:0000313" key="2">
    <source>
        <dbReference type="EMBL" id="GES85261.1"/>
    </source>
</evidence>
<sequence>MGNTNAPRKVHKLTKKHRISKKVRLNNLKSSGKLRPSEMVIHGKQISKKKQQKIDRRIKFQQKRRMEGEEMIIEKIRTDTTLQMQVDK</sequence>
<dbReference type="OrthoDB" id="2411496at2759"/>
<dbReference type="Proteomes" id="UP000247702">
    <property type="component" value="Unassembled WGS sequence"/>
</dbReference>